<proteinExistence type="predicted"/>
<dbReference type="AlphaFoldDB" id="A0A8T0IV49"/>
<reference evidence="1" key="1">
    <citation type="submission" date="2020-06" db="EMBL/GenBank/DDBJ databases">
        <title>WGS assembly of Ceratodon purpureus strain R40.</title>
        <authorList>
            <person name="Carey S.B."/>
            <person name="Jenkins J."/>
            <person name="Shu S."/>
            <person name="Lovell J.T."/>
            <person name="Sreedasyam A."/>
            <person name="Maumus F."/>
            <person name="Tiley G.P."/>
            <person name="Fernandez-Pozo N."/>
            <person name="Barry K."/>
            <person name="Chen C."/>
            <person name="Wang M."/>
            <person name="Lipzen A."/>
            <person name="Daum C."/>
            <person name="Saski C.A."/>
            <person name="Payton A.C."/>
            <person name="Mcbreen J.C."/>
            <person name="Conrad R.E."/>
            <person name="Kollar L.M."/>
            <person name="Olsson S."/>
            <person name="Huttunen S."/>
            <person name="Landis J.B."/>
            <person name="Wickett N.J."/>
            <person name="Johnson M.G."/>
            <person name="Rensing S.A."/>
            <person name="Grimwood J."/>
            <person name="Schmutz J."/>
            <person name="Mcdaniel S.F."/>
        </authorList>
    </citation>
    <scope>NUCLEOTIDE SEQUENCE</scope>
    <source>
        <strain evidence="1">R40</strain>
    </source>
</reference>
<dbReference type="Proteomes" id="UP000822688">
    <property type="component" value="Chromosome 2"/>
</dbReference>
<keyword evidence="2" id="KW-1185">Reference proteome</keyword>
<dbReference type="EMBL" id="CM026422">
    <property type="protein sequence ID" value="KAG0587037.1"/>
    <property type="molecule type" value="Genomic_DNA"/>
</dbReference>
<accession>A0A8T0IV49</accession>
<sequence>MSYRLTGISRGKISIDLPIPCMTTAQILLKFSSCAYSNCKAEYTVPTPRLNALGQTPSTTLTYNTQSILQHTTLFQTSAK</sequence>
<name>A0A8T0IV49_CERPU</name>
<evidence type="ECO:0000313" key="1">
    <source>
        <dbReference type="EMBL" id="KAG0587037.1"/>
    </source>
</evidence>
<protein>
    <submittedName>
        <fullName evidence="1">Uncharacterized protein</fullName>
    </submittedName>
</protein>
<gene>
    <name evidence="1" type="ORF">KC19_2G136000</name>
</gene>
<organism evidence="1 2">
    <name type="scientific">Ceratodon purpureus</name>
    <name type="common">Fire moss</name>
    <name type="synonym">Dicranum purpureum</name>
    <dbReference type="NCBI Taxonomy" id="3225"/>
    <lineage>
        <taxon>Eukaryota</taxon>
        <taxon>Viridiplantae</taxon>
        <taxon>Streptophyta</taxon>
        <taxon>Embryophyta</taxon>
        <taxon>Bryophyta</taxon>
        <taxon>Bryophytina</taxon>
        <taxon>Bryopsida</taxon>
        <taxon>Dicranidae</taxon>
        <taxon>Pseudoditrichales</taxon>
        <taxon>Ditrichaceae</taxon>
        <taxon>Ceratodon</taxon>
    </lineage>
</organism>
<evidence type="ECO:0000313" key="2">
    <source>
        <dbReference type="Proteomes" id="UP000822688"/>
    </source>
</evidence>
<comment type="caution">
    <text evidence="1">The sequence shown here is derived from an EMBL/GenBank/DDBJ whole genome shotgun (WGS) entry which is preliminary data.</text>
</comment>